<feature type="transmembrane region" description="Helical" evidence="5">
    <location>
        <begin position="347"/>
        <end position="370"/>
    </location>
</feature>
<dbReference type="GO" id="GO:0016874">
    <property type="term" value="F:ligase activity"/>
    <property type="evidence" value="ECO:0007669"/>
    <property type="project" value="UniProtKB-KW"/>
</dbReference>
<sequence length="443" mass="48246">MSTASTPPAPRRHSLLSGAWAWLLATINDINRPAWLYIPVLGFLPMTFGSTATFFWFGACIYVGLVFLARRITWVWPQTTAFGCLVALGYFAATLISPLAFANPLAGWMDVGTALHFLTVVMLVGTLVQTPKVDVFDLFLNGVRAACIVALGHALVQVFLFGHHRATAGMANAIPFGDTAMMSAGLAMVGFQRLSHPMRVFALAVFASGIAATLLSQTRSALVALPLVVLVVTIHLWPMIRRRLWQAGPVATVLVGALFVFAVEMKVPQRIDQVRAALEAEDIIRHRDASTAHRVILWSYGFDAFLDDPVFGVGSQNAVEEVRRRAAADGYRVPPYRHLHNEFISTAVGRGVIGLIALIALLAAPILIAVDSARDERRSDRVAFAILLSGCYALFGLTNLLFSHDQTNTVFVSCYLILVAAAHQSRVGLTRFERPFLGIPPRA</sequence>
<gene>
    <name evidence="7" type="ORF">C8P69_10620</name>
</gene>
<keyword evidence="7" id="KW-0436">Ligase</keyword>
<comment type="subcellular location">
    <subcellularLocation>
        <location evidence="1">Membrane</location>
        <topology evidence="1">Multi-pass membrane protein</topology>
    </subcellularLocation>
</comment>
<feature type="transmembrane region" description="Helical" evidence="5">
    <location>
        <begin position="382"/>
        <end position="402"/>
    </location>
</feature>
<evidence type="ECO:0000256" key="4">
    <source>
        <dbReference type="ARBA" id="ARBA00023136"/>
    </source>
</evidence>
<dbReference type="RefSeq" id="WP_108178159.1">
    <property type="nucleotide sequence ID" value="NZ_PZZL01000006.1"/>
</dbReference>
<comment type="caution">
    <text evidence="7">The sequence shown here is derived from an EMBL/GenBank/DDBJ whole genome shotgun (WGS) entry which is preliminary data.</text>
</comment>
<feature type="transmembrane region" description="Helical" evidence="5">
    <location>
        <begin position="80"/>
        <end position="101"/>
    </location>
</feature>
<evidence type="ECO:0000256" key="1">
    <source>
        <dbReference type="ARBA" id="ARBA00004141"/>
    </source>
</evidence>
<dbReference type="AlphaFoldDB" id="A0A2T4Z0U7"/>
<evidence type="ECO:0000256" key="2">
    <source>
        <dbReference type="ARBA" id="ARBA00022692"/>
    </source>
</evidence>
<dbReference type="InterPro" id="IPR007016">
    <property type="entry name" value="O-antigen_ligase-rel_domated"/>
</dbReference>
<organism evidence="7 8">
    <name type="scientific">Phreatobacter oligotrophus</name>
    <dbReference type="NCBI Taxonomy" id="1122261"/>
    <lineage>
        <taxon>Bacteria</taxon>
        <taxon>Pseudomonadati</taxon>
        <taxon>Pseudomonadota</taxon>
        <taxon>Alphaproteobacteria</taxon>
        <taxon>Hyphomicrobiales</taxon>
        <taxon>Phreatobacteraceae</taxon>
        <taxon>Phreatobacter</taxon>
    </lineage>
</organism>
<feature type="transmembrane region" description="Helical" evidence="5">
    <location>
        <begin position="198"/>
        <end position="215"/>
    </location>
</feature>
<dbReference type="PANTHER" id="PTHR37422">
    <property type="entry name" value="TEICHURONIC ACID BIOSYNTHESIS PROTEIN TUAE"/>
    <property type="match status" value="1"/>
</dbReference>
<evidence type="ECO:0000313" key="7">
    <source>
        <dbReference type="EMBL" id="PTM53367.1"/>
    </source>
</evidence>
<dbReference type="EMBL" id="PZZL01000006">
    <property type="protein sequence ID" value="PTM53367.1"/>
    <property type="molecule type" value="Genomic_DNA"/>
</dbReference>
<keyword evidence="4 5" id="KW-0472">Membrane</keyword>
<proteinExistence type="predicted"/>
<evidence type="ECO:0000259" key="6">
    <source>
        <dbReference type="Pfam" id="PF04932"/>
    </source>
</evidence>
<dbReference type="Proteomes" id="UP000241808">
    <property type="component" value="Unassembled WGS sequence"/>
</dbReference>
<name>A0A2T4Z0U7_9HYPH</name>
<evidence type="ECO:0000256" key="5">
    <source>
        <dbReference type="SAM" id="Phobius"/>
    </source>
</evidence>
<dbReference type="InterPro" id="IPR051533">
    <property type="entry name" value="WaaL-like"/>
</dbReference>
<keyword evidence="8" id="KW-1185">Reference proteome</keyword>
<feature type="transmembrane region" description="Helical" evidence="5">
    <location>
        <begin position="221"/>
        <end position="237"/>
    </location>
</feature>
<reference evidence="7 8" key="1">
    <citation type="submission" date="2018-04" db="EMBL/GenBank/DDBJ databases">
        <title>Genomic Encyclopedia of Archaeal and Bacterial Type Strains, Phase II (KMG-II): from individual species to whole genera.</title>
        <authorList>
            <person name="Goeker M."/>
        </authorList>
    </citation>
    <scope>NUCLEOTIDE SEQUENCE [LARGE SCALE GENOMIC DNA]</scope>
    <source>
        <strain evidence="7 8">DSM 25521</strain>
    </source>
</reference>
<feature type="transmembrane region" description="Helical" evidence="5">
    <location>
        <begin position="142"/>
        <end position="161"/>
    </location>
</feature>
<evidence type="ECO:0000313" key="8">
    <source>
        <dbReference type="Proteomes" id="UP000241808"/>
    </source>
</evidence>
<feature type="transmembrane region" description="Helical" evidence="5">
    <location>
        <begin position="113"/>
        <end position="130"/>
    </location>
</feature>
<dbReference type="PANTHER" id="PTHR37422:SF13">
    <property type="entry name" value="LIPOPOLYSACCHARIDE BIOSYNTHESIS PROTEIN PA4999-RELATED"/>
    <property type="match status" value="1"/>
</dbReference>
<evidence type="ECO:0000256" key="3">
    <source>
        <dbReference type="ARBA" id="ARBA00022989"/>
    </source>
</evidence>
<keyword evidence="2 5" id="KW-0812">Transmembrane</keyword>
<accession>A0A2T4Z0U7</accession>
<feature type="transmembrane region" description="Helical" evidence="5">
    <location>
        <begin position="43"/>
        <end position="68"/>
    </location>
</feature>
<dbReference type="Pfam" id="PF04932">
    <property type="entry name" value="Wzy_C"/>
    <property type="match status" value="1"/>
</dbReference>
<feature type="domain" description="O-antigen ligase-related" evidence="6">
    <location>
        <begin position="205"/>
        <end position="359"/>
    </location>
</feature>
<dbReference type="OrthoDB" id="7915840at2"/>
<dbReference type="GO" id="GO:0016020">
    <property type="term" value="C:membrane"/>
    <property type="evidence" value="ECO:0007669"/>
    <property type="project" value="UniProtKB-SubCell"/>
</dbReference>
<keyword evidence="3 5" id="KW-1133">Transmembrane helix</keyword>
<feature type="transmembrane region" description="Helical" evidence="5">
    <location>
        <begin position="244"/>
        <end position="263"/>
    </location>
</feature>
<protein>
    <submittedName>
        <fullName evidence="7">O-antigen ligase</fullName>
    </submittedName>
</protein>